<dbReference type="eggNOG" id="ENOG502S26S">
    <property type="taxonomic scope" value="Eukaryota"/>
</dbReference>
<dbReference type="SUPFAM" id="SSF46689">
    <property type="entry name" value="Homeodomain-like"/>
    <property type="match status" value="1"/>
</dbReference>
<keyword evidence="3" id="KW-0804">Transcription</keyword>
<dbReference type="Pfam" id="PF00249">
    <property type="entry name" value="Myb_DNA-binding"/>
    <property type="match status" value="1"/>
</dbReference>
<organism evidence="7 8">
    <name type="scientific">Erythranthe guttata</name>
    <name type="common">Yellow monkey flower</name>
    <name type="synonym">Mimulus guttatus</name>
    <dbReference type="NCBI Taxonomy" id="4155"/>
    <lineage>
        <taxon>Eukaryota</taxon>
        <taxon>Viridiplantae</taxon>
        <taxon>Streptophyta</taxon>
        <taxon>Embryophyta</taxon>
        <taxon>Tracheophyta</taxon>
        <taxon>Spermatophyta</taxon>
        <taxon>Magnoliopsida</taxon>
        <taxon>eudicotyledons</taxon>
        <taxon>Gunneridae</taxon>
        <taxon>Pentapetalae</taxon>
        <taxon>asterids</taxon>
        <taxon>lamiids</taxon>
        <taxon>Lamiales</taxon>
        <taxon>Phrymaceae</taxon>
        <taxon>Erythranthe</taxon>
    </lineage>
</organism>
<feature type="non-terminal residue" evidence="7">
    <location>
        <position position="1"/>
    </location>
</feature>
<dbReference type="InterPro" id="IPR001005">
    <property type="entry name" value="SANT/Myb"/>
</dbReference>
<evidence type="ECO:0000259" key="6">
    <source>
        <dbReference type="PROSITE" id="PS51294"/>
    </source>
</evidence>
<proteinExistence type="predicted"/>
<evidence type="ECO:0000256" key="5">
    <source>
        <dbReference type="SAM" id="MobiDB-lite"/>
    </source>
</evidence>
<evidence type="ECO:0000256" key="3">
    <source>
        <dbReference type="ARBA" id="ARBA00023163"/>
    </source>
</evidence>
<evidence type="ECO:0000256" key="2">
    <source>
        <dbReference type="ARBA" id="ARBA00023015"/>
    </source>
</evidence>
<dbReference type="GO" id="GO:0005634">
    <property type="term" value="C:nucleus"/>
    <property type="evidence" value="ECO:0007669"/>
    <property type="project" value="UniProtKB-SubCell"/>
</dbReference>
<dbReference type="InterPro" id="IPR046955">
    <property type="entry name" value="PHR1-like"/>
</dbReference>
<comment type="subcellular location">
    <subcellularLocation>
        <location evidence="1">Nucleus</location>
    </subcellularLocation>
</comment>
<keyword evidence="8" id="KW-1185">Reference proteome</keyword>
<dbReference type="InterPro" id="IPR006447">
    <property type="entry name" value="Myb_dom_plants"/>
</dbReference>
<protein>
    <recommendedName>
        <fullName evidence="6">HTH myb-type domain-containing protein</fullName>
    </recommendedName>
</protein>
<dbReference type="PANTHER" id="PTHR31314">
    <property type="entry name" value="MYB FAMILY TRANSCRIPTION FACTOR PHL7-LIKE"/>
    <property type="match status" value="1"/>
</dbReference>
<sequence>PTTAKSGVRPYVRSKMPRLRWTHDLHHCFITAVERLGGEDRATPKMVLEMMNVKGLSITHVKSHLQMYRSMKHEQLLHESVAGKNKKVEGTTTQLSNDSRISSGSSSNHHYYSGSGLLGQPPMW</sequence>
<feature type="domain" description="HTH myb-type" evidence="6">
    <location>
        <begin position="13"/>
        <end position="73"/>
    </location>
</feature>
<dbReference type="GO" id="GO:0003700">
    <property type="term" value="F:DNA-binding transcription factor activity"/>
    <property type="evidence" value="ECO:0007669"/>
    <property type="project" value="InterPro"/>
</dbReference>
<dbReference type="InterPro" id="IPR017930">
    <property type="entry name" value="Myb_dom"/>
</dbReference>
<feature type="region of interest" description="Disordered" evidence="5">
    <location>
        <begin position="80"/>
        <end position="124"/>
    </location>
</feature>
<dbReference type="EMBL" id="KI630752">
    <property type="protein sequence ID" value="EYU33887.1"/>
    <property type="molecule type" value="Genomic_DNA"/>
</dbReference>
<name>A0A022QZ60_ERYGU</name>
<evidence type="ECO:0000256" key="4">
    <source>
        <dbReference type="ARBA" id="ARBA00023242"/>
    </source>
</evidence>
<dbReference type="Gene3D" id="1.10.10.60">
    <property type="entry name" value="Homeodomain-like"/>
    <property type="match status" value="1"/>
</dbReference>
<dbReference type="FunFam" id="1.10.10.60:FF:000002">
    <property type="entry name" value="Myb family transcription factor"/>
    <property type="match status" value="1"/>
</dbReference>
<gene>
    <name evidence="7" type="ORF">MIMGU_mgv1a019410mg</name>
</gene>
<dbReference type="Proteomes" id="UP000030748">
    <property type="component" value="Unassembled WGS sequence"/>
</dbReference>
<dbReference type="GO" id="GO:0003677">
    <property type="term" value="F:DNA binding"/>
    <property type="evidence" value="ECO:0007669"/>
    <property type="project" value="InterPro"/>
</dbReference>
<dbReference type="NCBIfam" id="TIGR01557">
    <property type="entry name" value="myb_SHAQKYF"/>
    <property type="match status" value="1"/>
</dbReference>
<keyword evidence="4" id="KW-0539">Nucleus</keyword>
<evidence type="ECO:0000313" key="8">
    <source>
        <dbReference type="Proteomes" id="UP000030748"/>
    </source>
</evidence>
<dbReference type="STRING" id="4155.A0A022QZ60"/>
<dbReference type="InterPro" id="IPR009057">
    <property type="entry name" value="Homeodomain-like_sf"/>
</dbReference>
<feature type="compositionally biased region" description="Low complexity" evidence="5">
    <location>
        <begin position="96"/>
        <end position="115"/>
    </location>
</feature>
<evidence type="ECO:0000313" key="7">
    <source>
        <dbReference type="EMBL" id="EYU33887.1"/>
    </source>
</evidence>
<evidence type="ECO:0000256" key="1">
    <source>
        <dbReference type="ARBA" id="ARBA00004123"/>
    </source>
</evidence>
<dbReference type="PANTHER" id="PTHR31314:SF84">
    <property type="entry name" value="HOMEODOMAIN-LIKE SUPERFAMILY PROTEIN-RELATED"/>
    <property type="match status" value="1"/>
</dbReference>
<keyword evidence="2" id="KW-0805">Transcription regulation</keyword>
<accession>A0A022QZ60</accession>
<dbReference type="AlphaFoldDB" id="A0A022QZ60"/>
<reference evidence="7 8" key="1">
    <citation type="journal article" date="2013" name="Proc. Natl. Acad. Sci. U.S.A.">
        <title>Fine-scale variation in meiotic recombination in Mimulus inferred from population shotgun sequencing.</title>
        <authorList>
            <person name="Hellsten U."/>
            <person name="Wright K.M."/>
            <person name="Jenkins J."/>
            <person name="Shu S."/>
            <person name="Yuan Y."/>
            <person name="Wessler S.R."/>
            <person name="Schmutz J."/>
            <person name="Willis J.H."/>
            <person name="Rokhsar D.S."/>
        </authorList>
    </citation>
    <scope>NUCLEOTIDE SEQUENCE [LARGE SCALE GENOMIC DNA]</scope>
    <source>
        <strain evidence="8">cv. DUN x IM62</strain>
    </source>
</reference>
<dbReference type="PROSITE" id="PS51294">
    <property type="entry name" value="HTH_MYB"/>
    <property type="match status" value="1"/>
</dbReference>